<dbReference type="WBParaSite" id="GPUH_0001061201-mRNA-1">
    <property type="protein sequence ID" value="GPUH_0001061201-mRNA-1"/>
    <property type="gene ID" value="GPUH_0001061201"/>
</dbReference>
<protein>
    <submittedName>
        <fullName evidence="4">GPHR_N domain-containing protein</fullName>
    </submittedName>
</protein>
<gene>
    <name evidence="2" type="ORF">GPUH_LOCUS10599</name>
</gene>
<sequence length="175" mass="19822">MELYISRVTAFGLVYFITVPLRIKLKSILHLYEEELQAMDDFDEIVNFLTHLPQSVDINRLFDSIELLAKCCSSSCVENGKHRSFQQVFFFFSGTLISCIVAHLYIMNIIRSFPEIAGPRISHSLLILLHVSPCASLICGVVLQKASHFLQIIIVCCSSLSVRVTHTLVHHGRNM</sequence>
<evidence type="ECO:0000313" key="3">
    <source>
        <dbReference type="Proteomes" id="UP000271098"/>
    </source>
</evidence>
<dbReference type="AlphaFoldDB" id="A0A183DPF8"/>
<dbReference type="Gene3D" id="1.10.472.80">
    <property type="entry name" value="Ypt/Rab-GAP domain of gyp1p, domain 3"/>
    <property type="match status" value="1"/>
</dbReference>
<keyword evidence="1" id="KW-1133">Transmembrane helix</keyword>
<evidence type="ECO:0000313" key="4">
    <source>
        <dbReference type="WBParaSite" id="GPUH_0001061201-mRNA-1"/>
    </source>
</evidence>
<feature type="transmembrane region" description="Helical" evidence="1">
    <location>
        <begin position="122"/>
        <end position="143"/>
    </location>
</feature>
<feature type="transmembrane region" description="Helical" evidence="1">
    <location>
        <begin position="88"/>
        <end position="110"/>
    </location>
</feature>
<name>A0A183DPF8_9BILA</name>
<reference evidence="2 3" key="2">
    <citation type="submission" date="2018-11" db="EMBL/GenBank/DDBJ databases">
        <authorList>
            <consortium name="Pathogen Informatics"/>
        </authorList>
    </citation>
    <scope>NUCLEOTIDE SEQUENCE [LARGE SCALE GENOMIC DNA]</scope>
</reference>
<accession>A0A183DPF8</accession>
<organism evidence="4">
    <name type="scientific">Gongylonema pulchrum</name>
    <dbReference type="NCBI Taxonomy" id="637853"/>
    <lineage>
        <taxon>Eukaryota</taxon>
        <taxon>Metazoa</taxon>
        <taxon>Ecdysozoa</taxon>
        <taxon>Nematoda</taxon>
        <taxon>Chromadorea</taxon>
        <taxon>Rhabditida</taxon>
        <taxon>Spirurina</taxon>
        <taxon>Spiruromorpha</taxon>
        <taxon>Spiruroidea</taxon>
        <taxon>Gongylonematidae</taxon>
        <taxon>Gongylonema</taxon>
    </lineage>
</organism>
<evidence type="ECO:0000313" key="2">
    <source>
        <dbReference type="EMBL" id="VDN17665.1"/>
    </source>
</evidence>
<keyword evidence="1" id="KW-0472">Membrane</keyword>
<reference evidence="4" key="1">
    <citation type="submission" date="2016-06" db="UniProtKB">
        <authorList>
            <consortium name="WormBaseParasite"/>
        </authorList>
    </citation>
    <scope>IDENTIFICATION</scope>
</reference>
<dbReference type="EMBL" id="UYRT01078056">
    <property type="protein sequence ID" value="VDN17665.1"/>
    <property type="molecule type" value="Genomic_DNA"/>
</dbReference>
<evidence type="ECO:0000256" key="1">
    <source>
        <dbReference type="SAM" id="Phobius"/>
    </source>
</evidence>
<keyword evidence="1" id="KW-0812">Transmembrane</keyword>
<keyword evidence="3" id="KW-1185">Reference proteome</keyword>
<proteinExistence type="predicted"/>
<dbReference type="Proteomes" id="UP000271098">
    <property type="component" value="Unassembled WGS sequence"/>
</dbReference>